<dbReference type="GO" id="GO:0008843">
    <property type="term" value="F:endochitinase activity"/>
    <property type="evidence" value="ECO:0007669"/>
    <property type="project" value="UniProtKB-EC"/>
</dbReference>
<evidence type="ECO:0000256" key="4">
    <source>
        <dbReference type="ARBA" id="ARBA00022622"/>
    </source>
</evidence>
<feature type="region of interest" description="Disordered" evidence="19">
    <location>
        <begin position="278"/>
        <end position="376"/>
    </location>
</feature>
<dbReference type="GO" id="GO:0098552">
    <property type="term" value="C:side of membrane"/>
    <property type="evidence" value="ECO:0007669"/>
    <property type="project" value="UniProtKB-KW"/>
</dbReference>
<keyword evidence="7 20" id="KW-0732">Signal</keyword>
<comment type="catalytic activity">
    <reaction evidence="1">
        <text>Random endo-hydrolysis of N-acetyl-beta-D-glucosaminide (1-&gt;4)-beta-linkages in chitin and chitodextrins.</text>
        <dbReference type="EC" id="3.2.1.14"/>
    </reaction>
</comment>
<evidence type="ECO:0000256" key="12">
    <source>
        <dbReference type="ARBA" id="ARBA00023288"/>
    </source>
</evidence>
<accession>A0A0A1TDQ6</accession>
<evidence type="ECO:0000256" key="2">
    <source>
        <dbReference type="ARBA" id="ARBA00004196"/>
    </source>
</evidence>
<dbReference type="Pfam" id="PF00722">
    <property type="entry name" value="Glyco_hydro_16"/>
    <property type="match status" value="1"/>
</dbReference>
<keyword evidence="4" id="KW-0336">GPI-anchor</keyword>
<keyword evidence="23" id="KW-1185">Reference proteome</keyword>
<evidence type="ECO:0000256" key="3">
    <source>
        <dbReference type="ARBA" id="ARBA00004589"/>
    </source>
</evidence>
<dbReference type="InterPro" id="IPR017168">
    <property type="entry name" value="CHR-like"/>
</dbReference>
<keyword evidence="5" id="KW-0328">Glycosyltransferase</keyword>
<dbReference type="GO" id="GO:0005975">
    <property type="term" value="P:carbohydrate metabolic process"/>
    <property type="evidence" value="ECO:0007669"/>
    <property type="project" value="InterPro"/>
</dbReference>
<keyword evidence="10 18" id="KW-1015">Disulfide bond</keyword>
<dbReference type="GO" id="GO:0009277">
    <property type="term" value="C:fungal-type cell wall"/>
    <property type="evidence" value="ECO:0007669"/>
    <property type="project" value="TreeGrafter"/>
</dbReference>
<evidence type="ECO:0000256" key="9">
    <source>
        <dbReference type="ARBA" id="ARBA00023136"/>
    </source>
</evidence>
<comment type="subcellular location">
    <subcellularLocation>
        <location evidence="2">Cell envelope</location>
    </subcellularLocation>
    <subcellularLocation>
        <location evidence="3">Membrane</location>
        <topology evidence="3">Lipid-anchor</topology>
        <topology evidence="3">GPI-anchor</topology>
    </subcellularLocation>
</comment>
<dbReference type="GO" id="GO:0016757">
    <property type="term" value="F:glycosyltransferase activity"/>
    <property type="evidence" value="ECO:0007669"/>
    <property type="project" value="UniProtKB-KW"/>
</dbReference>
<evidence type="ECO:0000256" key="19">
    <source>
        <dbReference type="SAM" id="MobiDB-lite"/>
    </source>
</evidence>
<evidence type="ECO:0000256" key="7">
    <source>
        <dbReference type="ARBA" id="ARBA00022729"/>
    </source>
</evidence>
<evidence type="ECO:0000256" key="20">
    <source>
        <dbReference type="SAM" id="SignalP"/>
    </source>
</evidence>
<reference evidence="22 23" key="1">
    <citation type="journal article" date="2015" name="Genome Announc.">
        <title>Draft Genome Sequence and Gene Annotation of the Entomopathogenic Fungus Verticillium hemipterigenum.</title>
        <authorList>
            <person name="Horn F."/>
            <person name="Habel A."/>
            <person name="Scharf D.H."/>
            <person name="Dworschak J."/>
            <person name="Brakhage A.A."/>
            <person name="Guthke R."/>
            <person name="Hertweck C."/>
            <person name="Linde J."/>
        </authorList>
    </citation>
    <scope>NUCLEOTIDE SEQUENCE [LARGE SCALE GENOMIC DNA]</scope>
</reference>
<feature type="active site" description="Nucleophile" evidence="17">
    <location>
        <position position="121"/>
    </location>
</feature>
<dbReference type="InterPro" id="IPR000757">
    <property type="entry name" value="Beta-glucanase-like"/>
</dbReference>
<proteinExistence type="inferred from homology"/>
<dbReference type="EC" id="3.2.-.-" evidence="16"/>
<keyword evidence="13" id="KW-0326">Glycosidase</keyword>
<dbReference type="PANTHER" id="PTHR10963:SF68">
    <property type="entry name" value="GLYCOSIDASE CRH1-RELATED"/>
    <property type="match status" value="1"/>
</dbReference>
<name>A0A0A1TDQ6_9HYPO</name>
<dbReference type="HOGENOM" id="CLU_027506_3_1_1"/>
<dbReference type="STRING" id="1531966.A0A0A1TDQ6"/>
<dbReference type="InterPro" id="IPR013320">
    <property type="entry name" value="ConA-like_dom_sf"/>
</dbReference>
<dbReference type="OrthoDB" id="4781at2759"/>
<feature type="active site" description="Proton donor" evidence="17">
    <location>
        <position position="125"/>
    </location>
</feature>
<evidence type="ECO:0000313" key="23">
    <source>
        <dbReference type="Proteomes" id="UP000039046"/>
    </source>
</evidence>
<dbReference type="PIRSF" id="PIRSF037299">
    <property type="entry name" value="Glycosidase_CRH1_prd"/>
    <property type="match status" value="1"/>
</dbReference>
<dbReference type="PROSITE" id="PS51257">
    <property type="entry name" value="PROKAR_LIPOPROTEIN"/>
    <property type="match status" value="1"/>
</dbReference>
<evidence type="ECO:0000256" key="14">
    <source>
        <dbReference type="ARBA" id="ARBA00023316"/>
    </source>
</evidence>
<evidence type="ECO:0000256" key="15">
    <source>
        <dbReference type="ARBA" id="ARBA00038074"/>
    </source>
</evidence>
<dbReference type="SUPFAM" id="SSF49899">
    <property type="entry name" value="Concanavalin A-like lectins/glucanases"/>
    <property type="match status" value="1"/>
</dbReference>
<feature type="domain" description="GH16" evidence="21">
    <location>
        <begin position="31"/>
        <end position="240"/>
    </location>
</feature>
<evidence type="ECO:0000313" key="22">
    <source>
        <dbReference type="EMBL" id="CEJ86897.1"/>
    </source>
</evidence>
<dbReference type="PROSITE" id="PS51762">
    <property type="entry name" value="GH16_2"/>
    <property type="match status" value="1"/>
</dbReference>
<evidence type="ECO:0000256" key="6">
    <source>
        <dbReference type="ARBA" id="ARBA00022679"/>
    </source>
</evidence>
<dbReference type="EMBL" id="CDHN01000002">
    <property type="protein sequence ID" value="CEJ86897.1"/>
    <property type="molecule type" value="Genomic_DNA"/>
</dbReference>
<keyword evidence="14" id="KW-0961">Cell wall biogenesis/degradation</keyword>
<feature type="compositionally biased region" description="Polar residues" evidence="19">
    <location>
        <begin position="339"/>
        <end position="367"/>
    </location>
</feature>
<comment type="similarity">
    <text evidence="15">Belongs to the glycosyl hydrolase 16 family. CRH1 subfamily.</text>
</comment>
<dbReference type="AlphaFoldDB" id="A0A0A1TDQ6"/>
<dbReference type="Proteomes" id="UP000039046">
    <property type="component" value="Unassembled WGS sequence"/>
</dbReference>
<evidence type="ECO:0000256" key="5">
    <source>
        <dbReference type="ARBA" id="ARBA00022676"/>
    </source>
</evidence>
<evidence type="ECO:0000256" key="13">
    <source>
        <dbReference type="ARBA" id="ARBA00023295"/>
    </source>
</evidence>
<evidence type="ECO:0000256" key="1">
    <source>
        <dbReference type="ARBA" id="ARBA00000822"/>
    </source>
</evidence>
<evidence type="ECO:0000256" key="16">
    <source>
        <dbReference type="PIRNR" id="PIRNR037299"/>
    </source>
</evidence>
<keyword evidence="11" id="KW-0325">Glycoprotein</keyword>
<feature type="signal peptide" evidence="20">
    <location>
        <begin position="1"/>
        <end position="23"/>
    </location>
</feature>
<dbReference type="PANTHER" id="PTHR10963">
    <property type="entry name" value="GLYCOSYL HYDROLASE-RELATED"/>
    <property type="match status" value="1"/>
</dbReference>
<keyword evidence="9 16" id="KW-0472">Membrane</keyword>
<evidence type="ECO:0000256" key="11">
    <source>
        <dbReference type="ARBA" id="ARBA00023180"/>
    </source>
</evidence>
<feature type="disulfide bond" evidence="18">
    <location>
        <begin position="29"/>
        <end position="36"/>
    </location>
</feature>
<evidence type="ECO:0000256" key="18">
    <source>
        <dbReference type="PIRSR" id="PIRSR037299-2"/>
    </source>
</evidence>
<dbReference type="CDD" id="cd02183">
    <property type="entry name" value="GH16_fungal_CRH1_transglycosylase"/>
    <property type="match status" value="1"/>
</dbReference>
<evidence type="ECO:0000256" key="17">
    <source>
        <dbReference type="PIRSR" id="PIRSR037299-1"/>
    </source>
</evidence>
<protein>
    <recommendedName>
        <fullName evidence="16">Crh-like protein</fullName>
        <ecNumber evidence="16">3.2.-.-</ecNumber>
    </recommendedName>
</protein>
<gene>
    <name evidence="22" type="ORF">VHEMI04239</name>
</gene>
<dbReference type="Gene3D" id="2.60.120.200">
    <property type="match status" value="1"/>
</dbReference>
<keyword evidence="6" id="KW-0808">Transferase</keyword>
<keyword evidence="8 16" id="KW-0378">Hydrolase</keyword>
<organism evidence="22 23">
    <name type="scientific">[Torrubiella] hemipterigena</name>
    <dbReference type="NCBI Taxonomy" id="1531966"/>
    <lineage>
        <taxon>Eukaryota</taxon>
        <taxon>Fungi</taxon>
        <taxon>Dikarya</taxon>
        <taxon>Ascomycota</taxon>
        <taxon>Pezizomycotina</taxon>
        <taxon>Sordariomycetes</taxon>
        <taxon>Hypocreomycetidae</taxon>
        <taxon>Hypocreales</taxon>
        <taxon>Clavicipitaceae</taxon>
        <taxon>Clavicipitaceae incertae sedis</taxon>
        <taxon>'Torrubiella' clade</taxon>
    </lineage>
</organism>
<keyword evidence="12" id="KW-0449">Lipoprotein</keyword>
<feature type="compositionally biased region" description="Low complexity" evidence="19">
    <location>
        <begin position="282"/>
        <end position="338"/>
    </location>
</feature>
<sequence length="398" mass="40035">MAFKSLSTTAVAVIAMGASLASAQTSTSCDPTKTNCPADPALGTSVNCDFTKGACDAFSLVPGTQLTYGGQGAVFSISSTQAPTIESNKYIFFGRVDVQLQAAPEAGIVTSIVFESDCLDEIDWEFVGADTSNAQSNYFAKGNTATYNRMIKVPVANAMSTSHLYSVEWTSDAIKWFVDNKLVRTVTPADAAAGGNGFPQTPMRIRVGTWGAGLPTSPSGTRDWAGGLTDFSKAPFNAYYKSITITDYAGGNAAGNGGVKEYTYGDRSGTWQSILVDGKKATGGSSSGGNNNNTPPPASSSAVVVPSSSSAPPPASSSAAPPASSSTPPPASSSAVTSQTGAPSTIVTSTVAAPGNSSTTAPGTSPTNTPPPASGSTKLAVGGAFAAIAAGLVAQLLL</sequence>
<evidence type="ECO:0000256" key="8">
    <source>
        <dbReference type="ARBA" id="ARBA00022801"/>
    </source>
</evidence>
<evidence type="ECO:0000259" key="21">
    <source>
        <dbReference type="PROSITE" id="PS51762"/>
    </source>
</evidence>
<evidence type="ECO:0000256" key="10">
    <source>
        <dbReference type="ARBA" id="ARBA00023157"/>
    </source>
</evidence>
<dbReference type="InterPro" id="IPR050546">
    <property type="entry name" value="Glycosyl_Hydrlase_16"/>
</dbReference>
<dbReference type="GO" id="GO:0031505">
    <property type="term" value="P:fungal-type cell wall organization"/>
    <property type="evidence" value="ECO:0007669"/>
    <property type="project" value="TreeGrafter"/>
</dbReference>
<feature type="chain" id="PRO_5001979544" description="Crh-like protein" evidence="20">
    <location>
        <begin position="24"/>
        <end position="398"/>
    </location>
</feature>